<dbReference type="Proteomes" id="UP000092651">
    <property type="component" value="Unassembled WGS sequence"/>
</dbReference>
<dbReference type="PANTHER" id="PTHR10488:SF1">
    <property type="entry name" value="GLYCINE AMIDINOTRANSFERASE, MITOCHONDRIAL"/>
    <property type="match status" value="1"/>
</dbReference>
<name>A0A1B8ZK08_9FLAO</name>
<evidence type="ECO:0000256" key="2">
    <source>
        <dbReference type="ARBA" id="ARBA00022679"/>
    </source>
</evidence>
<dbReference type="Gene3D" id="3.75.10.10">
    <property type="entry name" value="L-arginine/glycine Amidinotransferase, Chain A"/>
    <property type="match status" value="1"/>
</dbReference>
<dbReference type="AlphaFoldDB" id="A0A1B8ZK08"/>
<dbReference type="GO" id="GO:0015067">
    <property type="term" value="F:amidinotransferase activity"/>
    <property type="evidence" value="ECO:0007669"/>
    <property type="project" value="InterPro"/>
</dbReference>
<sequence length="321" mass="36697">MIFVENEFAPLKKVVLAQSEFGYPLEPRPEDLRFLSKDAVKENFENRGKDYSEVFPDLQKRWELERTNLKKTLEKYGVQVLRPRKLTDTEKKAVGNAGYSNFFVRDPFFTVGNHVIESSLRFLHRRNEVFPIRDLFIEEIYPEDCYYLAVPSPEIADPEDTTLGKGPFLEGGDVLVFGKQVFVGNSGLASNSLGIQWLEKLLKPQGYTVEEVKLHRDILHLDCALGLVKEGLMIICEEAFLEGIPTALKNWKRIDVTLHEAMNLATNGLSVSPEVYITDPEFKHIGDQIEQYGIKVEYIDFSISRSFGGSFRCSTQPLLRH</sequence>
<keyword evidence="4" id="KW-1185">Reference proteome</keyword>
<evidence type="ECO:0000313" key="4">
    <source>
        <dbReference type="Proteomes" id="UP000092651"/>
    </source>
</evidence>
<protein>
    <submittedName>
        <fullName evidence="3">Amidinotransferase</fullName>
    </submittedName>
</protein>
<keyword evidence="2 3" id="KW-0808">Transferase</keyword>
<proteinExistence type="inferred from homology"/>
<reference evidence="3 4" key="1">
    <citation type="submission" date="2016-07" db="EMBL/GenBank/DDBJ databases">
        <authorList>
            <person name="Jeong J.-J."/>
            <person name="Kim D.W."/>
            <person name="Sang M.K."/>
            <person name="Choi I.-G."/>
            <person name="Kim K.D."/>
        </authorList>
    </citation>
    <scope>NUCLEOTIDE SEQUENCE [LARGE SCALE GENOMIC DNA]</scope>
    <source>
        <strain evidence="3 4">UTM-3</strain>
    </source>
</reference>
<dbReference type="OrthoDB" id="9807502at2"/>
<dbReference type="InterPro" id="IPR033195">
    <property type="entry name" value="AmidinoTrfase"/>
</dbReference>
<dbReference type="Pfam" id="PF02274">
    <property type="entry name" value="ADI"/>
    <property type="match status" value="1"/>
</dbReference>
<evidence type="ECO:0000313" key="3">
    <source>
        <dbReference type="EMBL" id="OCA71949.1"/>
    </source>
</evidence>
<gene>
    <name evidence="3" type="ORF">BBI01_07275</name>
</gene>
<dbReference type="EMBL" id="MAYH01000023">
    <property type="protein sequence ID" value="OCA71949.1"/>
    <property type="molecule type" value="Genomic_DNA"/>
</dbReference>
<accession>A0A1B8ZK08</accession>
<dbReference type="RefSeq" id="WP_065394183.1">
    <property type="nucleotide sequence ID" value="NZ_MAYH01000023.1"/>
</dbReference>
<evidence type="ECO:0000256" key="1">
    <source>
        <dbReference type="ARBA" id="ARBA00006943"/>
    </source>
</evidence>
<comment type="caution">
    <text evidence="3">The sequence shown here is derived from an EMBL/GenBank/DDBJ whole genome shotgun (WGS) entry which is preliminary data.</text>
</comment>
<organism evidence="3 4">
    <name type="scientific">Chryseobacterium artocarpi</name>
    <dbReference type="NCBI Taxonomy" id="1414727"/>
    <lineage>
        <taxon>Bacteria</taxon>
        <taxon>Pseudomonadati</taxon>
        <taxon>Bacteroidota</taxon>
        <taxon>Flavobacteriia</taxon>
        <taxon>Flavobacteriales</taxon>
        <taxon>Weeksellaceae</taxon>
        <taxon>Chryseobacterium group</taxon>
        <taxon>Chryseobacterium</taxon>
    </lineage>
</organism>
<dbReference type="SUPFAM" id="SSF55909">
    <property type="entry name" value="Pentein"/>
    <property type="match status" value="1"/>
</dbReference>
<dbReference type="PANTHER" id="PTHR10488">
    <property type="entry name" value="GLYCINE AMIDINOTRANSFERASE, MITOCHONDRIAL"/>
    <property type="match status" value="1"/>
</dbReference>
<comment type="similarity">
    <text evidence="1">Belongs to the amidinotransferase family.</text>
</comment>